<evidence type="ECO:0000256" key="8">
    <source>
        <dbReference type="SAM" id="MobiDB-lite"/>
    </source>
</evidence>
<sequence length="589" mass="65367">MRLEEKDNSLPVSDKRADFGKTNKERSTPSMRLWVAAVALALLFLIGPVRLIREMQVMEPSAAYTASEVCPLSVKLKPGKDSGLSDVTFFHTDSYRNKSIQLWSDAVRIPTSNFDDLADVRVDPRWNIFYNFSAFLVESFPAVAAATCIEKVNVHGLVFTLEGSNKSLRPLVLAGHQDVVPVPDETASRWTYPPFEGFFDGDFLWGRGASDCKNNVIGIFEALEALLDKGFKPRRTIIIALGFDEETGGAQGAAKLGQHLLSKLGSKSVFMLVDEGGLGVQERYGSRFALPSTGEKGSADVVIELDAIGGHSSVPPRHTAIGIAAELITEIEKDEYPLNVSPESPYFHQLQCEARWSKHMDKTLRSNILKLQSDSRAKKKAIEALSQDITSKVLMSTTQAIDIVHGGFKINALPEKVTIQINHRISYEHSIDKLKERLQGVVSKIADKYSLDVDAFGASVKEQKQSKGKFTVYTSSELSPAPMTTTVNNPSWDLLAGSIRFVFEDFAEYPSSVESTDPEVFVSPSCMTGNTDTRYYWNLTDNIYRFTPIRQDQRLNPHAVDERVSLTGHIEGVAFFYTLIQNVDEYDGN</sequence>
<feature type="active site" description="Proton acceptor" evidence="6">
    <location>
        <position position="245"/>
    </location>
</feature>
<dbReference type="Gene3D" id="1.10.150.900">
    <property type="match status" value="1"/>
</dbReference>
<feature type="binding site" evidence="7">
    <location>
        <position position="176"/>
    </location>
    <ligand>
        <name>Zn(2+)</name>
        <dbReference type="ChEBI" id="CHEBI:29105"/>
        <label>2</label>
    </ligand>
</feature>
<feature type="active site" evidence="6">
    <location>
        <position position="178"/>
    </location>
</feature>
<dbReference type="FunFam" id="1.10.150.900:FF:000003">
    <property type="entry name" value="N-fatty-acyl-amino acid synthase/hydrolase PM20D1"/>
    <property type="match status" value="1"/>
</dbReference>
<dbReference type="Pfam" id="PF07687">
    <property type="entry name" value="M20_dimer"/>
    <property type="match status" value="1"/>
</dbReference>
<keyword evidence="4" id="KW-0378">Hydrolase</keyword>
<dbReference type="GO" id="GO:0006629">
    <property type="term" value="P:lipid metabolic process"/>
    <property type="evidence" value="ECO:0007669"/>
    <property type="project" value="UniProtKB-ARBA"/>
</dbReference>
<evidence type="ECO:0000256" key="6">
    <source>
        <dbReference type="PIRSR" id="PIRSR037217-1"/>
    </source>
</evidence>
<dbReference type="GO" id="GO:0046872">
    <property type="term" value="F:metal ion binding"/>
    <property type="evidence" value="ECO:0007669"/>
    <property type="project" value="UniProtKB-KW"/>
</dbReference>
<dbReference type="OrthoDB" id="3064516at2759"/>
<evidence type="ECO:0000256" key="5">
    <source>
        <dbReference type="ARBA" id="ARBA00022833"/>
    </source>
</evidence>
<dbReference type="InterPro" id="IPR047177">
    <property type="entry name" value="Pept_M20A"/>
</dbReference>
<dbReference type="GO" id="GO:0043605">
    <property type="term" value="P:amide catabolic process"/>
    <property type="evidence" value="ECO:0007669"/>
    <property type="project" value="UniProtKB-ARBA"/>
</dbReference>
<dbReference type="Gene3D" id="3.30.70.360">
    <property type="match status" value="1"/>
</dbReference>
<dbReference type="GO" id="GO:0043604">
    <property type="term" value="P:amide biosynthetic process"/>
    <property type="evidence" value="ECO:0007669"/>
    <property type="project" value="UniProtKB-ARBA"/>
</dbReference>
<evidence type="ECO:0000313" key="11">
    <source>
        <dbReference type="EMBL" id="CCE86605.1"/>
    </source>
</evidence>
<evidence type="ECO:0000256" key="7">
    <source>
        <dbReference type="PIRSR" id="PIRSR037217-2"/>
    </source>
</evidence>
<dbReference type="GO" id="GO:0004181">
    <property type="term" value="F:metallocarboxypeptidase activity"/>
    <property type="evidence" value="ECO:0007669"/>
    <property type="project" value="InterPro"/>
</dbReference>
<feature type="domain" description="Peptidase M20 dimerisation" evidence="10">
    <location>
        <begin position="293"/>
        <end position="449"/>
    </location>
</feature>
<dbReference type="PANTHER" id="PTHR45962:SF1">
    <property type="entry name" value="N-FATTY-ACYL-AMINO ACID SYNTHASE_HYDROLASE PM20D1"/>
    <property type="match status" value="1"/>
</dbReference>
<dbReference type="EMBL" id="FO082046">
    <property type="protein sequence ID" value="CCE86605.1"/>
    <property type="molecule type" value="Genomic_DNA"/>
</dbReference>
<dbReference type="Gene3D" id="3.40.630.10">
    <property type="entry name" value="Zn peptidases"/>
    <property type="match status" value="1"/>
</dbReference>
<dbReference type="OMA" id="VAPSCMT"/>
<dbReference type="eggNOG" id="KOG2275">
    <property type="taxonomic scope" value="Eukaryota"/>
</dbReference>
<dbReference type="InterPro" id="IPR011650">
    <property type="entry name" value="Peptidase_M20_dimer"/>
</dbReference>
<accession>G8Y1A2</accession>
<feature type="binding site" evidence="7">
    <location>
        <position position="274"/>
    </location>
    <ligand>
        <name>Zn(2+)</name>
        <dbReference type="ChEBI" id="CHEBI:29105"/>
        <label>2</label>
    </ligand>
</feature>
<dbReference type="Proteomes" id="UP000005222">
    <property type="component" value="Chromosome N"/>
</dbReference>
<feature type="region of interest" description="Disordered" evidence="8">
    <location>
        <begin position="1"/>
        <end position="24"/>
    </location>
</feature>
<evidence type="ECO:0000256" key="4">
    <source>
        <dbReference type="ARBA" id="ARBA00022801"/>
    </source>
</evidence>
<keyword evidence="2" id="KW-0645">Protease</keyword>
<dbReference type="STRING" id="559304.G8Y1A2"/>
<dbReference type="InterPro" id="IPR017141">
    <property type="entry name" value="Pept_M20_carboxypep"/>
</dbReference>
<evidence type="ECO:0000259" key="10">
    <source>
        <dbReference type="Pfam" id="PF07687"/>
    </source>
</evidence>
<dbReference type="InParanoid" id="G8Y1A2"/>
<keyword evidence="12" id="KW-1185">Reference proteome</keyword>
<dbReference type="GO" id="GO:0016810">
    <property type="term" value="F:hydrolase activity, acting on carbon-nitrogen (but not peptide) bonds"/>
    <property type="evidence" value="ECO:0007669"/>
    <property type="project" value="UniProtKB-ARBA"/>
</dbReference>
<proteinExistence type="inferred from homology"/>
<dbReference type="AlphaFoldDB" id="G8Y1A2"/>
<keyword evidence="3 7" id="KW-0479">Metal-binding</keyword>
<evidence type="ECO:0000256" key="3">
    <source>
        <dbReference type="ARBA" id="ARBA00022723"/>
    </source>
</evidence>
<dbReference type="SUPFAM" id="SSF53187">
    <property type="entry name" value="Zn-dependent exopeptidases"/>
    <property type="match status" value="1"/>
</dbReference>
<keyword evidence="9" id="KW-0812">Transmembrane</keyword>
<dbReference type="PANTHER" id="PTHR45962">
    <property type="entry name" value="N-FATTY-ACYL-AMINO ACID SYNTHASE/HYDROLASE PM20D1"/>
    <property type="match status" value="1"/>
</dbReference>
<evidence type="ECO:0000256" key="1">
    <source>
        <dbReference type="ARBA" id="ARBA00006247"/>
    </source>
</evidence>
<dbReference type="InterPro" id="IPR036264">
    <property type="entry name" value="Bact_exopeptidase_dim_dom"/>
</dbReference>
<protein>
    <submittedName>
        <fullName evidence="11">Piso0_005104 protein</fullName>
    </submittedName>
</protein>
<dbReference type="InterPro" id="IPR001261">
    <property type="entry name" value="ArgE/DapE_CS"/>
</dbReference>
<dbReference type="PROSITE" id="PS00759">
    <property type="entry name" value="ARGE_DAPE_CPG2_2"/>
    <property type="match status" value="1"/>
</dbReference>
<dbReference type="PIRSF" id="PIRSF037217">
    <property type="entry name" value="Carboxypeptidase_S"/>
    <property type="match status" value="1"/>
</dbReference>
<reference evidence="11 12" key="1">
    <citation type="journal article" date="2012" name="G3 (Bethesda)">
        <title>Pichia sorbitophila, an interspecies yeast hybrid reveals early steps of genome resolution following polyploidization.</title>
        <authorList>
            <person name="Leh Louis V."/>
            <person name="Despons L."/>
            <person name="Friedrich A."/>
            <person name="Martin T."/>
            <person name="Durrens P."/>
            <person name="Casaregola S."/>
            <person name="Neuveglise C."/>
            <person name="Fairhead C."/>
            <person name="Marck C."/>
            <person name="Cruz J.A."/>
            <person name="Straub M.L."/>
            <person name="Kugler V."/>
            <person name="Sacerdot C."/>
            <person name="Uzunov Z."/>
            <person name="Thierry A."/>
            <person name="Weiss S."/>
            <person name="Bleykasten C."/>
            <person name="De Montigny J."/>
            <person name="Jacques N."/>
            <person name="Jung P."/>
            <person name="Lemaire M."/>
            <person name="Mallet S."/>
            <person name="Morel G."/>
            <person name="Richard G.F."/>
            <person name="Sarkar A."/>
            <person name="Savel G."/>
            <person name="Schacherer J."/>
            <person name="Seret M.L."/>
            <person name="Talla E."/>
            <person name="Samson G."/>
            <person name="Jubin C."/>
            <person name="Poulain J."/>
            <person name="Vacherie B."/>
            <person name="Barbe V."/>
            <person name="Pelletier E."/>
            <person name="Sherman D.J."/>
            <person name="Westhof E."/>
            <person name="Weissenbach J."/>
            <person name="Baret P.V."/>
            <person name="Wincker P."/>
            <person name="Gaillardin C."/>
            <person name="Dujon B."/>
            <person name="Souciet J.L."/>
        </authorList>
    </citation>
    <scope>NUCLEOTIDE SEQUENCE [LARGE SCALE GENOMIC DNA]</scope>
    <source>
        <strain evidence="12">ATCC MYA-4447 / BCRC 22081 / CBS 7064 / NBRC 10061 / NRRL Y-12695</strain>
    </source>
</reference>
<keyword evidence="5 7" id="KW-0862">Zinc</keyword>
<dbReference type="GO" id="GO:0006520">
    <property type="term" value="P:amino acid metabolic process"/>
    <property type="evidence" value="ECO:0007669"/>
    <property type="project" value="UniProtKB-ARBA"/>
</dbReference>
<feature type="transmembrane region" description="Helical" evidence="9">
    <location>
        <begin position="33"/>
        <end position="52"/>
    </location>
</feature>
<dbReference type="InterPro" id="IPR002933">
    <property type="entry name" value="Peptidase_M20"/>
</dbReference>
<keyword evidence="9" id="KW-0472">Membrane</keyword>
<evidence type="ECO:0000256" key="9">
    <source>
        <dbReference type="SAM" id="Phobius"/>
    </source>
</evidence>
<evidence type="ECO:0000313" key="12">
    <source>
        <dbReference type="Proteomes" id="UP000005222"/>
    </source>
</evidence>
<feature type="binding site" evidence="7">
    <location>
        <position position="211"/>
    </location>
    <ligand>
        <name>Zn(2+)</name>
        <dbReference type="ChEBI" id="CHEBI:29105"/>
        <label>1</label>
    </ligand>
</feature>
<dbReference type="GO" id="GO:0005576">
    <property type="term" value="C:extracellular region"/>
    <property type="evidence" value="ECO:0007669"/>
    <property type="project" value="UniProtKB-ARBA"/>
</dbReference>
<dbReference type="GO" id="GO:0051603">
    <property type="term" value="P:proteolysis involved in protein catabolic process"/>
    <property type="evidence" value="ECO:0007669"/>
    <property type="project" value="TreeGrafter"/>
</dbReference>
<feature type="binding site" evidence="7">
    <location>
        <position position="211"/>
    </location>
    <ligand>
        <name>Zn(2+)</name>
        <dbReference type="ChEBI" id="CHEBI:29105"/>
        <label>2</label>
    </ligand>
</feature>
<dbReference type="SUPFAM" id="SSF55031">
    <property type="entry name" value="Bacterial exopeptidase dimerisation domain"/>
    <property type="match status" value="1"/>
</dbReference>
<feature type="binding site" evidence="7">
    <location>
        <position position="246"/>
    </location>
    <ligand>
        <name>Zn(2+)</name>
        <dbReference type="ChEBI" id="CHEBI:29105"/>
        <label>1</label>
    </ligand>
</feature>
<comment type="similarity">
    <text evidence="1">Belongs to the peptidase M20A family.</text>
</comment>
<dbReference type="FunFam" id="3.40.630.10:FF:000027">
    <property type="entry name" value="N-fatty-acyl-amino acid synthase/hydrolase PM20D1"/>
    <property type="match status" value="1"/>
</dbReference>
<name>G8Y1A2_PICSO</name>
<dbReference type="Pfam" id="PF01546">
    <property type="entry name" value="Peptidase_M20"/>
    <property type="match status" value="1"/>
</dbReference>
<feature type="binding site" evidence="7">
    <location>
        <position position="558"/>
    </location>
    <ligand>
        <name>Zn(2+)</name>
        <dbReference type="ChEBI" id="CHEBI:29105"/>
        <label>1</label>
    </ligand>
</feature>
<dbReference type="GO" id="GO:0000328">
    <property type="term" value="C:fungal-type vacuole lumen"/>
    <property type="evidence" value="ECO:0007669"/>
    <property type="project" value="TreeGrafter"/>
</dbReference>
<gene>
    <name evidence="11" type="primary">Piso0_005104</name>
    <name evidence="11" type="ORF">GNLVRS01_PISO0N07911g</name>
</gene>
<dbReference type="CDD" id="cd05674">
    <property type="entry name" value="M20_yscS"/>
    <property type="match status" value="1"/>
</dbReference>
<dbReference type="HOGENOM" id="CLU_021802_11_0_1"/>
<evidence type="ECO:0000256" key="2">
    <source>
        <dbReference type="ARBA" id="ARBA00022670"/>
    </source>
</evidence>
<keyword evidence="9" id="KW-1133">Transmembrane helix</keyword>
<organism evidence="11 12">
    <name type="scientific">Pichia sorbitophila (strain ATCC MYA-4447 / BCRC 22081 / CBS 7064 / NBRC 10061 / NRRL Y-12695)</name>
    <name type="common">Hybrid yeast</name>
    <dbReference type="NCBI Taxonomy" id="559304"/>
    <lineage>
        <taxon>Eukaryota</taxon>
        <taxon>Fungi</taxon>
        <taxon>Dikarya</taxon>
        <taxon>Ascomycota</taxon>
        <taxon>Saccharomycotina</taxon>
        <taxon>Pichiomycetes</taxon>
        <taxon>Debaryomycetaceae</taxon>
        <taxon>Millerozyma</taxon>
    </lineage>
</organism>
<dbReference type="GO" id="GO:1990845">
    <property type="term" value="P:adaptive thermogenesis"/>
    <property type="evidence" value="ECO:0007669"/>
    <property type="project" value="UniProtKB-ARBA"/>
</dbReference>